<feature type="region of interest" description="Disordered" evidence="1">
    <location>
        <begin position="1"/>
        <end position="23"/>
    </location>
</feature>
<proteinExistence type="predicted"/>
<evidence type="ECO:0000313" key="3">
    <source>
        <dbReference type="Proteomes" id="UP000007437"/>
    </source>
</evidence>
<evidence type="ECO:0000313" key="2">
    <source>
        <dbReference type="EMBL" id="CBW75888.1"/>
    </source>
</evidence>
<reference evidence="2 3" key="1">
    <citation type="journal article" date="2011" name="J. Bacteriol.">
        <title>Complete genome sequence of Burkholderia rhizoxinica, an endosymbiont of Rhizopus microsporus.</title>
        <authorList>
            <person name="Lackner G."/>
            <person name="Moebius N."/>
            <person name="Partida-Martinez L."/>
            <person name="Hertweck C."/>
        </authorList>
    </citation>
    <scope>NUCLEOTIDE SEQUENCE [LARGE SCALE GENOMIC DNA]</scope>
    <source>
        <strain evidence="3">DSM 19002 / CIP 109453 / HKI 454</strain>
    </source>
</reference>
<gene>
    <name evidence="2" type="ordered locus">RBRH_01483</name>
</gene>
<organism evidence="2 3">
    <name type="scientific">Mycetohabitans rhizoxinica (strain DSM 19002 / CIP 109453 / HKI 454)</name>
    <name type="common">Paraburkholderia rhizoxinica</name>
    <dbReference type="NCBI Taxonomy" id="882378"/>
    <lineage>
        <taxon>Bacteria</taxon>
        <taxon>Pseudomonadati</taxon>
        <taxon>Pseudomonadota</taxon>
        <taxon>Betaproteobacteria</taxon>
        <taxon>Burkholderiales</taxon>
        <taxon>Burkholderiaceae</taxon>
        <taxon>Mycetohabitans</taxon>
    </lineage>
</organism>
<name>E5AKT1_MYCRK</name>
<dbReference type="KEGG" id="brh:RBRH_01483"/>
<dbReference type="STRING" id="882378.RBRH_01483"/>
<sequence length="73" mass="8304">MQSHAWHGPAQRRCHPAAVETRAAQRTGGQPAVLRVWNFQLHDAILQLVQAAADLLEQRRRVVSMGSQHRHQH</sequence>
<dbReference type="EMBL" id="FR687359">
    <property type="protein sequence ID" value="CBW75888.1"/>
    <property type="molecule type" value="Genomic_DNA"/>
</dbReference>
<protein>
    <submittedName>
        <fullName evidence="2">Uncharacterized protein</fullName>
    </submittedName>
</protein>
<evidence type="ECO:0000256" key="1">
    <source>
        <dbReference type="SAM" id="MobiDB-lite"/>
    </source>
</evidence>
<accession>E5AKT1</accession>
<dbReference type="Proteomes" id="UP000007437">
    <property type="component" value="Chromosome"/>
</dbReference>
<dbReference type="HOGENOM" id="CLU_2697582_0_0_4"/>
<dbReference type="AlphaFoldDB" id="E5AKT1"/>